<dbReference type="GO" id="GO:0008270">
    <property type="term" value="F:zinc ion binding"/>
    <property type="evidence" value="ECO:0007669"/>
    <property type="project" value="UniProtKB-KW"/>
</dbReference>
<dbReference type="GO" id="GO:0008010">
    <property type="term" value="F:structural constituent of chitin-based larval cuticle"/>
    <property type="evidence" value="ECO:0007669"/>
    <property type="project" value="TreeGrafter"/>
</dbReference>
<proteinExistence type="predicted"/>
<dbReference type="InterPro" id="IPR029070">
    <property type="entry name" value="Chitinase_insertion_sf"/>
</dbReference>
<evidence type="ECO:0000313" key="6">
    <source>
        <dbReference type="EMBL" id="KAH7964386.1"/>
    </source>
</evidence>
<dbReference type="Proteomes" id="UP000821866">
    <property type="component" value="Unassembled WGS sequence"/>
</dbReference>
<dbReference type="Gene3D" id="3.10.50.10">
    <property type="match status" value="1"/>
</dbReference>
<dbReference type="PROSITE" id="PS50158">
    <property type="entry name" value="ZF_CCHC"/>
    <property type="match status" value="1"/>
</dbReference>
<keyword evidence="7" id="KW-1185">Reference proteome</keyword>
<dbReference type="InterPro" id="IPR001878">
    <property type="entry name" value="Znf_CCHC"/>
</dbReference>
<accession>A0A9J6D096</accession>
<dbReference type="InterPro" id="IPR036875">
    <property type="entry name" value="Znf_CCHC_sf"/>
</dbReference>
<dbReference type="Pfam" id="PF00098">
    <property type="entry name" value="zf-CCHC"/>
    <property type="match status" value="1"/>
</dbReference>
<dbReference type="GO" id="GO:0003676">
    <property type="term" value="F:nucleic acid binding"/>
    <property type="evidence" value="ECO:0007669"/>
    <property type="project" value="InterPro"/>
</dbReference>
<dbReference type="PRINTS" id="PR00947">
    <property type="entry name" value="CUTICLE"/>
</dbReference>
<dbReference type="EMBL" id="JABSTU010003988">
    <property type="protein sequence ID" value="KAH7964386.1"/>
    <property type="molecule type" value="Genomic_DNA"/>
</dbReference>
<dbReference type="SUPFAM" id="SSF57756">
    <property type="entry name" value="Retrovirus zinc finger-like domains"/>
    <property type="match status" value="1"/>
</dbReference>
<dbReference type="GO" id="GO:0062129">
    <property type="term" value="C:chitin-based extracellular matrix"/>
    <property type="evidence" value="ECO:0007669"/>
    <property type="project" value="TreeGrafter"/>
</dbReference>
<keyword evidence="2" id="KW-0479">Metal-binding</keyword>
<gene>
    <name evidence="6" type="ORF">HPB51_027372</name>
</gene>
<evidence type="ECO:0000313" key="7">
    <source>
        <dbReference type="Proteomes" id="UP000821866"/>
    </source>
</evidence>
<evidence type="ECO:0000256" key="2">
    <source>
        <dbReference type="PROSITE-ProRule" id="PRU00047"/>
    </source>
</evidence>
<name>A0A9J6D096_RHIMP</name>
<dbReference type="PANTHER" id="PTHR10380">
    <property type="entry name" value="CUTICLE PROTEIN"/>
    <property type="match status" value="1"/>
</dbReference>
<dbReference type="AlphaFoldDB" id="A0A9J6D096"/>
<evidence type="ECO:0000256" key="1">
    <source>
        <dbReference type="ARBA" id="ARBA00022460"/>
    </source>
</evidence>
<dbReference type="PROSITE" id="PS00233">
    <property type="entry name" value="CHIT_BIND_RR_1"/>
    <property type="match status" value="1"/>
</dbReference>
<dbReference type="InterPro" id="IPR031311">
    <property type="entry name" value="CHIT_BIND_RR_consensus"/>
</dbReference>
<dbReference type="Gene3D" id="4.10.60.10">
    <property type="entry name" value="Zinc finger, CCHC-type"/>
    <property type="match status" value="1"/>
</dbReference>
<protein>
    <recommendedName>
        <fullName evidence="5">CCHC-type domain-containing protein</fullName>
    </recommendedName>
</protein>
<evidence type="ECO:0000256" key="4">
    <source>
        <dbReference type="SAM" id="MobiDB-lite"/>
    </source>
</evidence>
<sequence>MKRKRWKRSGSRAATVATATWHTSTVATVDVCQDSVPTDLSSTIRLIVREELRRHLYAPLNAREPPCDTPSTSINATSFEERSYSNRGPQLRAPPPASSYVEPPYAPHSRYGYNSHPPPFASQWEQSAAYPQHPATFPMPRERPVCYQCGVRGHIARFCPMRRNPRSTFPQRSATFAQRSQRPDYTYWPPNPTDERHAYQPINRSDSPGSVLLCCILAVAASAPVEEYPPQPYSFSYDTTDEFGTRLTREETGDANNYKVGSYSYTDPNGITRTVKYTADAEGFHVTVETNEPGTTSSNPADALYSSAAVDVAPAPATPVVAKPVVTAVKPVVVKAAQVPIAVPAAPVSFATAHHVAPVAVVHPITFTLGKAKA</sequence>
<keyword evidence="2" id="KW-0863">Zinc-finger</keyword>
<feature type="region of interest" description="Disordered" evidence="4">
    <location>
        <begin position="79"/>
        <end position="103"/>
    </location>
</feature>
<dbReference type="SMART" id="SM00343">
    <property type="entry name" value="ZnF_C2HC"/>
    <property type="match status" value="1"/>
</dbReference>
<evidence type="ECO:0000256" key="3">
    <source>
        <dbReference type="PROSITE-ProRule" id="PRU00497"/>
    </source>
</evidence>
<dbReference type="PANTHER" id="PTHR10380:SF173">
    <property type="entry name" value="CUTICULAR PROTEIN 47EF, ISOFORM C-RELATED"/>
    <property type="match status" value="1"/>
</dbReference>
<dbReference type="InterPro" id="IPR050468">
    <property type="entry name" value="Cuticle_Struct_Prot"/>
</dbReference>
<dbReference type="PROSITE" id="PS51155">
    <property type="entry name" value="CHIT_BIND_RR_2"/>
    <property type="match status" value="1"/>
</dbReference>
<comment type="caution">
    <text evidence="6">The sequence shown here is derived from an EMBL/GenBank/DDBJ whole genome shotgun (WGS) entry which is preliminary data.</text>
</comment>
<dbReference type="InterPro" id="IPR000618">
    <property type="entry name" value="Insect_cuticle"/>
</dbReference>
<keyword evidence="2" id="KW-0862">Zinc</keyword>
<reference evidence="6" key="1">
    <citation type="journal article" date="2020" name="Cell">
        <title>Large-Scale Comparative Analyses of Tick Genomes Elucidate Their Genetic Diversity and Vector Capacities.</title>
        <authorList>
            <consortium name="Tick Genome and Microbiome Consortium (TIGMIC)"/>
            <person name="Jia N."/>
            <person name="Wang J."/>
            <person name="Shi W."/>
            <person name="Du L."/>
            <person name="Sun Y."/>
            <person name="Zhan W."/>
            <person name="Jiang J.F."/>
            <person name="Wang Q."/>
            <person name="Zhang B."/>
            <person name="Ji P."/>
            <person name="Bell-Sakyi L."/>
            <person name="Cui X.M."/>
            <person name="Yuan T.T."/>
            <person name="Jiang B.G."/>
            <person name="Yang W.F."/>
            <person name="Lam T.T."/>
            <person name="Chang Q.C."/>
            <person name="Ding S.J."/>
            <person name="Wang X.J."/>
            <person name="Zhu J.G."/>
            <person name="Ruan X.D."/>
            <person name="Zhao L."/>
            <person name="Wei J.T."/>
            <person name="Ye R.Z."/>
            <person name="Que T.C."/>
            <person name="Du C.H."/>
            <person name="Zhou Y.H."/>
            <person name="Cheng J.X."/>
            <person name="Dai P.F."/>
            <person name="Guo W.B."/>
            <person name="Han X.H."/>
            <person name="Huang E.J."/>
            <person name="Li L.F."/>
            <person name="Wei W."/>
            <person name="Gao Y.C."/>
            <person name="Liu J.Z."/>
            <person name="Shao H.Z."/>
            <person name="Wang X."/>
            <person name="Wang C.C."/>
            <person name="Yang T.C."/>
            <person name="Huo Q.B."/>
            <person name="Li W."/>
            <person name="Chen H.Y."/>
            <person name="Chen S.E."/>
            <person name="Zhou L.G."/>
            <person name="Ni X.B."/>
            <person name="Tian J.H."/>
            <person name="Sheng Y."/>
            <person name="Liu T."/>
            <person name="Pan Y.S."/>
            <person name="Xia L.Y."/>
            <person name="Li J."/>
            <person name="Zhao F."/>
            <person name="Cao W.C."/>
        </authorList>
    </citation>
    <scope>NUCLEOTIDE SEQUENCE</scope>
    <source>
        <strain evidence="6">Rmic-2018</strain>
    </source>
</reference>
<keyword evidence="1 3" id="KW-0193">Cuticle</keyword>
<feature type="domain" description="CCHC-type" evidence="5">
    <location>
        <begin position="146"/>
        <end position="160"/>
    </location>
</feature>
<dbReference type="VEuPathDB" id="VectorBase:LOC119185083"/>
<organism evidence="6 7">
    <name type="scientific">Rhipicephalus microplus</name>
    <name type="common">Cattle tick</name>
    <name type="synonym">Boophilus microplus</name>
    <dbReference type="NCBI Taxonomy" id="6941"/>
    <lineage>
        <taxon>Eukaryota</taxon>
        <taxon>Metazoa</taxon>
        <taxon>Ecdysozoa</taxon>
        <taxon>Arthropoda</taxon>
        <taxon>Chelicerata</taxon>
        <taxon>Arachnida</taxon>
        <taxon>Acari</taxon>
        <taxon>Parasitiformes</taxon>
        <taxon>Ixodida</taxon>
        <taxon>Ixodoidea</taxon>
        <taxon>Ixodidae</taxon>
        <taxon>Rhipicephalinae</taxon>
        <taxon>Rhipicephalus</taxon>
        <taxon>Boophilus</taxon>
    </lineage>
</organism>
<dbReference type="Pfam" id="PF00379">
    <property type="entry name" value="Chitin_bind_4"/>
    <property type="match status" value="1"/>
</dbReference>
<evidence type="ECO:0000259" key="5">
    <source>
        <dbReference type="PROSITE" id="PS50158"/>
    </source>
</evidence>
<reference evidence="6" key="2">
    <citation type="submission" date="2021-09" db="EMBL/GenBank/DDBJ databases">
        <authorList>
            <person name="Jia N."/>
            <person name="Wang J."/>
            <person name="Shi W."/>
            <person name="Du L."/>
            <person name="Sun Y."/>
            <person name="Zhan W."/>
            <person name="Jiang J."/>
            <person name="Wang Q."/>
            <person name="Zhang B."/>
            <person name="Ji P."/>
            <person name="Sakyi L.B."/>
            <person name="Cui X."/>
            <person name="Yuan T."/>
            <person name="Jiang B."/>
            <person name="Yang W."/>
            <person name="Lam T.T.-Y."/>
            <person name="Chang Q."/>
            <person name="Ding S."/>
            <person name="Wang X."/>
            <person name="Zhu J."/>
            <person name="Ruan X."/>
            <person name="Zhao L."/>
            <person name="Wei J."/>
            <person name="Que T."/>
            <person name="Du C."/>
            <person name="Cheng J."/>
            <person name="Dai P."/>
            <person name="Han X."/>
            <person name="Huang E."/>
            <person name="Gao Y."/>
            <person name="Liu J."/>
            <person name="Shao H."/>
            <person name="Ye R."/>
            <person name="Li L."/>
            <person name="Wei W."/>
            <person name="Wang X."/>
            <person name="Wang C."/>
            <person name="Huo Q."/>
            <person name="Li W."/>
            <person name="Guo W."/>
            <person name="Chen H."/>
            <person name="Chen S."/>
            <person name="Zhou L."/>
            <person name="Zhou L."/>
            <person name="Ni X."/>
            <person name="Tian J."/>
            <person name="Zhou Y."/>
            <person name="Sheng Y."/>
            <person name="Liu T."/>
            <person name="Pan Y."/>
            <person name="Xia L."/>
            <person name="Li J."/>
            <person name="Zhao F."/>
            <person name="Cao W."/>
        </authorList>
    </citation>
    <scope>NUCLEOTIDE SEQUENCE</scope>
    <source>
        <strain evidence="6">Rmic-2018</strain>
        <tissue evidence="6">Larvae</tissue>
    </source>
</reference>